<dbReference type="Gramene" id="PUZ74493">
    <property type="protein sequence ID" value="PUZ74493"/>
    <property type="gene ID" value="GQ55_1G070200"/>
</dbReference>
<protein>
    <recommendedName>
        <fullName evidence="1">DUF1618 domain-containing protein</fullName>
    </recommendedName>
</protein>
<accession>A0A2T7F328</accession>
<dbReference type="EMBL" id="CM009749">
    <property type="protein sequence ID" value="PUZ74493.1"/>
    <property type="molecule type" value="Genomic_DNA"/>
</dbReference>
<feature type="domain" description="DUF1618" evidence="1">
    <location>
        <begin position="121"/>
        <end position="213"/>
    </location>
</feature>
<dbReference type="InterPro" id="IPR011676">
    <property type="entry name" value="DUF1618"/>
</dbReference>
<dbReference type="Pfam" id="PF07762">
    <property type="entry name" value="DUF1618"/>
    <property type="match status" value="1"/>
</dbReference>
<proteinExistence type="predicted"/>
<gene>
    <name evidence="2" type="ORF">GQ55_1G070200</name>
</gene>
<dbReference type="AlphaFoldDB" id="A0A2T7F328"/>
<organism evidence="2 3">
    <name type="scientific">Panicum hallii var. hallii</name>
    <dbReference type="NCBI Taxonomy" id="1504633"/>
    <lineage>
        <taxon>Eukaryota</taxon>
        <taxon>Viridiplantae</taxon>
        <taxon>Streptophyta</taxon>
        <taxon>Embryophyta</taxon>
        <taxon>Tracheophyta</taxon>
        <taxon>Spermatophyta</taxon>
        <taxon>Magnoliopsida</taxon>
        <taxon>Liliopsida</taxon>
        <taxon>Poales</taxon>
        <taxon>Poaceae</taxon>
        <taxon>PACMAD clade</taxon>
        <taxon>Panicoideae</taxon>
        <taxon>Panicodae</taxon>
        <taxon>Paniceae</taxon>
        <taxon>Panicinae</taxon>
        <taxon>Panicum</taxon>
        <taxon>Panicum sect. Panicum</taxon>
    </lineage>
</organism>
<dbReference type="PANTHER" id="PTHR33074:SF99">
    <property type="entry name" value="DUF1618 DOMAIN-CONTAINING PROTEIN"/>
    <property type="match status" value="1"/>
</dbReference>
<dbReference type="OrthoDB" id="594290at2759"/>
<reference evidence="2 3" key="1">
    <citation type="submission" date="2018-04" db="EMBL/GenBank/DDBJ databases">
        <title>WGS assembly of Panicum hallii var. hallii HAL2.</title>
        <authorList>
            <person name="Lovell J."/>
            <person name="Jenkins J."/>
            <person name="Lowry D."/>
            <person name="Mamidi S."/>
            <person name="Sreedasyam A."/>
            <person name="Weng X."/>
            <person name="Barry K."/>
            <person name="Bonette J."/>
            <person name="Campitelli B."/>
            <person name="Daum C."/>
            <person name="Gordon S."/>
            <person name="Gould B."/>
            <person name="Lipzen A."/>
            <person name="MacQueen A."/>
            <person name="Palacio-Mejia J."/>
            <person name="Plott C."/>
            <person name="Shakirov E."/>
            <person name="Shu S."/>
            <person name="Yoshinaga Y."/>
            <person name="Zane M."/>
            <person name="Rokhsar D."/>
            <person name="Grimwood J."/>
            <person name="Schmutz J."/>
            <person name="Juenger T."/>
        </authorList>
    </citation>
    <scope>NUCLEOTIDE SEQUENCE [LARGE SCALE GENOMIC DNA]</scope>
    <source>
        <strain evidence="3">cv. HAL2</strain>
    </source>
</reference>
<keyword evidence="3" id="KW-1185">Reference proteome</keyword>
<name>A0A2T7F328_9POAL</name>
<sequence>MTIGEEVIGVDPVAACTISDGRDVRVSLRLADPPAASYVEMRTDSDAELSDTPTVLAADGDLLLIHEDAPSVADAAAAPPLRRLGLYKFTWATDKTSAFRGLMCFVDYHRGILLRDRSWDEAHDYWNSRRLPDEYRMVDAGRSLMRFINISDGLFGRRRNPVAVTITTWTLRTPEMEWEKEGVLWLDNLWSFHDRCRWAPGLPAVSRHDPDVVQFALLDPKFGTDNAWVIAIDVRRMELLAYAPYTNQAKGEDESEVVVGCLFHDIPFICSDLYNFRLDLCR</sequence>
<evidence type="ECO:0000313" key="3">
    <source>
        <dbReference type="Proteomes" id="UP000244336"/>
    </source>
</evidence>
<evidence type="ECO:0000259" key="1">
    <source>
        <dbReference type="Pfam" id="PF07762"/>
    </source>
</evidence>
<evidence type="ECO:0000313" key="2">
    <source>
        <dbReference type="EMBL" id="PUZ74493.1"/>
    </source>
</evidence>
<dbReference type="Proteomes" id="UP000244336">
    <property type="component" value="Chromosome 1"/>
</dbReference>
<dbReference type="PANTHER" id="PTHR33074">
    <property type="entry name" value="EXPRESSED PROTEIN-RELATED"/>
    <property type="match status" value="1"/>
</dbReference>